<feature type="region of interest" description="Disordered" evidence="1">
    <location>
        <begin position="228"/>
        <end position="248"/>
    </location>
</feature>
<evidence type="ECO:0000313" key="5">
    <source>
        <dbReference type="Proteomes" id="UP000283063"/>
    </source>
</evidence>
<evidence type="ECO:0000256" key="1">
    <source>
        <dbReference type="SAM" id="MobiDB-lite"/>
    </source>
</evidence>
<evidence type="ECO:0000259" key="2">
    <source>
        <dbReference type="Pfam" id="PF08279"/>
    </source>
</evidence>
<dbReference type="KEGG" id="sedi:EBB79_21155"/>
<dbReference type="InterPro" id="IPR013196">
    <property type="entry name" value="HTH_11"/>
</dbReference>
<organism evidence="4 5">
    <name type="scientific">Parasedimentitalea marina</name>
    <dbReference type="NCBI Taxonomy" id="2483033"/>
    <lineage>
        <taxon>Bacteria</taxon>
        <taxon>Pseudomonadati</taxon>
        <taxon>Pseudomonadota</taxon>
        <taxon>Alphaproteobacteria</taxon>
        <taxon>Rhodobacterales</taxon>
        <taxon>Paracoccaceae</taxon>
        <taxon>Parasedimentitalea</taxon>
    </lineage>
</organism>
<name>A0A3T0N7X5_9RHOB</name>
<feature type="domain" description="Helix-turn-helix type 11" evidence="2">
    <location>
        <begin position="6"/>
        <end position="59"/>
    </location>
</feature>
<dbReference type="InterPro" id="IPR026881">
    <property type="entry name" value="WYL_dom"/>
</dbReference>
<dbReference type="EMBL" id="CP033219">
    <property type="protein sequence ID" value="AZV80153.1"/>
    <property type="molecule type" value="Genomic_DNA"/>
</dbReference>
<dbReference type="PANTHER" id="PTHR34580:SF3">
    <property type="entry name" value="PROTEIN PAFB"/>
    <property type="match status" value="1"/>
</dbReference>
<dbReference type="RefSeq" id="WP_127750739.1">
    <property type="nucleotide sequence ID" value="NZ_CP033219.1"/>
</dbReference>
<keyword evidence="5" id="KW-1185">Reference proteome</keyword>
<reference evidence="4 5" key="1">
    <citation type="submission" date="2018-10" db="EMBL/GenBank/DDBJ databases">
        <title>Parasedimentitalea marina sp. nov., a psychrophilic bacterium isolated from deep seawater of the New Britain Trench.</title>
        <authorList>
            <person name="Cao J."/>
        </authorList>
    </citation>
    <scope>NUCLEOTIDE SEQUENCE [LARGE SCALE GENOMIC DNA]</scope>
    <source>
        <strain evidence="4 5">W43</strain>
    </source>
</reference>
<dbReference type="Proteomes" id="UP000283063">
    <property type="component" value="Chromosome"/>
</dbReference>
<evidence type="ECO:0000259" key="3">
    <source>
        <dbReference type="Pfam" id="PF13280"/>
    </source>
</evidence>
<dbReference type="PROSITE" id="PS52050">
    <property type="entry name" value="WYL"/>
    <property type="match status" value="1"/>
</dbReference>
<dbReference type="OrthoDB" id="9807255at2"/>
<sequence length="248" mass="27806">MSRTLRLFQLMQALRQGPGPKTAAGLGEELGVSGRSIHRDIATLREMGAIIDGEAGYGFTLIEDNALPPMGFRDTELEALVLGLREVQQIGDPDLAEAAGEALRKLQGRLPPRQSHRLRHAVLTAHRFQRPEAPRIRVSDLREATWDELEVLFEYSDAKGACTTRQVKPLSLVYFDHSTILVAWCLLRQDVRVFRLDRMSNLQITKQSFRPHRVALLREALAKIRSQRLAPHDGTGSPKAAEPRKPPD</sequence>
<proteinExistence type="predicted"/>
<dbReference type="Pfam" id="PF13280">
    <property type="entry name" value="WYL"/>
    <property type="match status" value="1"/>
</dbReference>
<dbReference type="PANTHER" id="PTHR34580">
    <property type="match status" value="1"/>
</dbReference>
<gene>
    <name evidence="4" type="ORF">EBB79_21155</name>
</gene>
<dbReference type="Gene3D" id="1.10.10.10">
    <property type="entry name" value="Winged helix-like DNA-binding domain superfamily/Winged helix DNA-binding domain"/>
    <property type="match status" value="1"/>
</dbReference>
<dbReference type="SUPFAM" id="SSF46785">
    <property type="entry name" value="Winged helix' DNA-binding domain"/>
    <property type="match status" value="1"/>
</dbReference>
<dbReference type="InterPro" id="IPR036390">
    <property type="entry name" value="WH_DNA-bd_sf"/>
</dbReference>
<dbReference type="InterPro" id="IPR036388">
    <property type="entry name" value="WH-like_DNA-bd_sf"/>
</dbReference>
<protein>
    <submittedName>
        <fullName evidence="4">YafY family transcriptional regulator</fullName>
    </submittedName>
</protein>
<dbReference type="Pfam" id="PF08279">
    <property type="entry name" value="HTH_11"/>
    <property type="match status" value="1"/>
</dbReference>
<dbReference type="AlphaFoldDB" id="A0A3T0N7X5"/>
<evidence type="ECO:0000313" key="4">
    <source>
        <dbReference type="EMBL" id="AZV80153.1"/>
    </source>
</evidence>
<dbReference type="InterPro" id="IPR051534">
    <property type="entry name" value="CBASS_pafABC_assoc_protein"/>
</dbReference>
<accession>A0A3T0N7X5</accession>
<feature type="domain" description="WYL" evidence="3">
    <location>
        <begin position="139"/>
        <end position="204"/>
    </location>
</feature>